<organism evidence="1 2">
    <name type="scientific">Prymnesium parvum</name>
    <name type="common">Toxic golden alga</name>
    <dbReference type="NCBI Taxonomy" id="97485"/>
    <lineage>
        <taxon>Eukaryota</taxon>
        <taxon>Haptista</taxon>
        <taxon>Haptophyta</taxon>
        <taxon>Prymnesiophyceae</taxon>
        <taxon>Prymnesiales</taxon>
        <taxon>Prymnesiaceae</taxon>
        <taxon>Prymnesium</taxon>
    </lineage>
</organism>
<proteinExistence type="predicted"/>
<keyword evidence="2" id="KW-1185">Reference proteome</keyword>
<comment type="caution">
    <text evidence="1">The sequence shown here is derived from an EMBL/GenBank/DDBJ whole genome shotgun (WGS) entry which is preliminary data.</text>
</comment>
<evidence type="ECO:0008006" key="3">
    <source>
        <dbReference type="Google" id="ProtNLM"/>
    </source>
</evidence>
<dbReference type="EMBL" id="JBGBPQ010000006">
    <property type="protein sequence ID" value="KAL1522345.1"/>
    <property type="molecule type" value="Genomic_DNA"/>
</dbReference>
<dbReference type="Gene3D" id="3.40.50.11350">
    <property type="match status" value="1"/>
</dbReference>
<accession>A0AB34JJW9</accession>
<dbReference type="Proteomes" id="UP001515480">
    <property type="component" value="Unassembled WGS sequence"/>
</dbReference>
<gene>
    <name evidence="1" type="ORF">AB1Y20_017337</name>
</gene>
<protein>
    <recommendedName>
        <fullName evidence="3">O-fucosyltransferase family protein</fullName>
    </recommendedName>
</protein>
<evidence type="ECO:0000313" key="2">
    <source>
        <dbReference type="Proteomes" id="UP001515480"/>
    </source>
</evidence>
<evidence type="ECO:0000313" key="1">
    <source>
        <dbReference type="EMBL" id="KAL1522345.1"/>
    </source>
</evidence>
<name>A0AB34JJW9_PRYPA</name>
<reference evidence="1 2" key="1">
    <citation type="journal article" date="2024" name="Science">
        <title>Giant polyketide synthase enzymes in the biosynthesis of giant marine polyether toxins.</title>
        <authorList>
            <person name="Fallon T.R."/>
            <person name="Shende V.V."/>
            <person name="Wierzbicki I.H."/>
            <person name="Pendleton A.L."/>
            <person name="Watervoot N.F."/>
            <person name="Auber R.P."/>
            <person name="Gonzalez D.J."/>
            <person name="Wisecaver J.H."/>
            <person name="Moore B.S."/>
        </authorList>
    </citation>
    <scope>NUCLEOTIDE SEQUENCE [LARGE SCALE GENOMIC DNA]</scope>
    <source>
        <strain evidence="1 2">12B1</strain>
    </source>
</reference>
<dbReference type="AlphaFoldDB" id="A0AB34JJW9"/>
<sequence>MSGYVSWRGSLPVRITLYPCVTWAQAGLDACTEQEAPILRLLHWPCPGGVHGFRCDVRWDLQDQFLPTPRRWLRQWNASRGRAVDCQRGLFDALAEVITRQHWEQEWDAQPFRIAAAPPRTMGKMVHQLVTANYFHLTSGPSRRPLRRAALPGSYIRALPQPGFRWNVLDYGGGTRQEIDYKQLTTMRGNVFSRPLSTGKRCAGVRAAWHCLWQRFPGQTLRPAPAAGTPIGDAAVALYNLSMSGKRQDGLVQYIVASVVANVFTTVTPQVHDYIREHLRKQCHRGGPHCGGTMDELSTPIAAVHVRHGDSCDRHAKEAGPFNAMFAFDKKLGKLERTSYRYCYDWSVYRQQLETLQRLYNVRTVILATDDHTGTIIRGLANELSFNWLYLEYPRSQFQKRAWMEFRSDLDENAPFSLAAELELLSEATLFVGNMGSHTSRMMYMKMVASTKTAVLPPFISVDGYGLCCGFTESCSIPDIKARRRKIRSCIYTYGLATGGDAYFFHNG</sequence>